<evidence type="ECO:0000256" key="2">
    <source>
        <dbReference type="ARBA" id="ARBA00005102"/>
    </source>
</evidence>
<keyword evidence="14" id="KW-1185">Reference proteome</keyword>
<dbReference type="NCBIfam" id="TIGR01720">
    <property type="entry name" value="NRPS-para261"/>
    <property type="match status" value="1"/>
</dbReference>
<feature type="compositionally biased region" description="Pro residues" evidence="11">
    <location>
        <begin position="829"/>
        <end position="840"/>
    </location>
</feature>
<reference evidence="14" key="1">
    <citation type="journal article" date="2019" name="Int. J. Syst. Evol. Microbiol.">
        <title>The Global Catalogue of Microorganisms (GCM) 10K type strain sequencing project: providing services to taxonomists for standard genome sequencing and annotation.</title>
        <authorList>
            <consortium name="The Broad Institute Genomics Platform"/>
            <consortium name="The Broad Institute Genome Sequencing Center for Infectious Disease"/>
            <person name="Wu L."/>
            <person name="Ma J."/>
        </authorList>
    </citation>
    <scope>NUCLEOTIDE SEQUENCE [LARGE SCALE GENOMIC DNA]</scope>
    <source>
        <strain evidence="14">CGMCC 4.7645</strain>
    </source>
</reference>
<dbReference type="EMBL" id="JBHUKR010000004">
    <property type="protein sequence ID" value="MFD2415486.1"/>
    <property type="molecule type" value="Genomic_DNA"/>
</dbReference>
<dbReference type="Pfam" id="PF00550">
    <property type="entry name" value="PP-binding"/>
    <property type="match status" value="1"/>
</dbReference>
<comment type="similarity">
    <text evidence="3">Belongs to the ATP-dependent AMP-binding enzyme family. MbtB subfamily.</text>
</comment>
<dbReference type="Gene3D" id="3.40.50.980">
    <property type="match status" value="2"/>
</dbReference>
<dbReference type="RefSeq" id="WP_378262749.1">
    <property type="nucleotide sequence ID" value="NZ_JBHUKR010000004.1"/>
</dbReference>
<dbReference type="PANTHER" id="PTHR45527:SF10">
    <property type="entry name" value="PYOCHELIN SYNTHASE PCHF"/>
    <property type="match status" value="1"/>
</dbReference>
<keyword evidence="9" id="KW-0045">Antibiotic biosynthesis</keyword>
<feature type="domain" description="Carrier" evidence="12">
    <location>
        <begin position="840"/>
        <end position="914"/>
    </location>
</feature>
<dbReference type="CDD" id="cd19535">
    <property type="entry name" value="Cyc_NRPS"/>
    <property type="match status" value="1"/>
</dbReference>
<dbReference type="Gene3D" id="3.30.559.10">
    <property type="entry name" value="Chloramphenicol acetyltransferase-like domain"/>
    <property type="match status" value="1"/>
</dbReference>
<dbReference type="Gene3D" id="1.10.1200.10">
    <property type="entry name" value="ACP-like"/>
    <property type="match status" value="1"/>
</dbReference>
<dbReference type="NCBIfam" id="TIGR01733">
    <property type="entry name" value="AA-adenyl-dom"/>
    <property type="match status" value="1"/>
</dbReference>
<dbReference type="InterPro" id="IPR006162">
    <property type="entry name" value="Ppantetheine_attach_site"/>
</dbReference>
<dbReference type="InterPro" id="IPR023213">
    <property type="entry name" value="CAT-like_dom_sf"/>
</dbReference>
<evidence type="ECO:0000313" key="13">
    <source>
        <dbReference type="EMBL" id="MFD2415486.1"/>
    </source>
</evidence>
<dbReference type="PROSITE" id="PS00455">
    <property type="entry name" value="AMP_BINDING"/>
    <property type="match status" value="1"/>
</dbReference>
<evidence type="ECO:0000256" key="10">
    <source>
        <dbReference type="ARBA" id="ARBA00033440"/>
    </source>
</evidence>
<dbReference type="InterPro" id="IPR045851">
    <property type="entry name" value="AMP-bd_C_sf"/>
</dbReference>
<dbReference type="CDD" id="cd12114">
    <property type="entry name" value="A_NRPS_TlmIV_like"/>
    <property type="match status" value="1"/>
</dbReference>
<comment type="caution">
    <text evidence="13">The sequence shown here is derived from an EMBL/GenBank/DDBJ whole genome shotgun (WGS) entry which is preliminary data.</text>
</comment>
<feature type="region of interest" description="Disordered" evidence="11">
    <location>
        <begin position="824"/>
        <end position="845"/>
    </location>
</feature>
<organism evidence="13 14">
    <name type="scientific">Amycolatopsis pigmentata</name>
    <dbReference type="NCBI Taxonomy" id="450801"/>
    <lineage>
        <taxon>Bacteria</taxon>
        <taxon>Bacillati</taxon>
        <taxon>Actinomycetota</taxon>
        <taxon>Actinomycetes</taxon>
        <taxon>Pseudonocardiales</taxon>
        <taxon>Pseudonocardiaceae</taxon>
        <taxon>Amycolatopsis</taxon>
    </lineage>
</organism>
<dbReference type="SUPFAM" id="SSF47336">
    <property type="entry name" value="ACP-like"/>
    <property type="match status" value="1"/>
</dbReference>
<evidence type="ECO:0000256" key="3">
    <source>
        <dbReference type="ARBA" id="ARBA00007380"/>
    </source>
</evidence>
<accession>A0ABW5FKM3</accession>
<evidence type="ECO:0000256" key="4">
    <source>
        <dbReference type="ARBA" id="ARBA00016743"/>
    </source>
</evidence>
<evidence type="ECO:0000256" key="9">
    <source>
        <dbReference type="ARBA" id="ARBA00023194"/>
    </source>
</evidence>
<dbReference type="Gene3D" id="2.30.38.10">
    <property type="entry name" value="Luciferase, Domain 3"/>
    <property type="match status" value="1"/>
</dbReference>
<keyword evidence="7" id="KW-0436">Ligase</keyword>
<evidence type="ECO:0000256" key="6">
    <source>
        <dbReference type="ARBA" id="ARBA00022553"/>
    </source>
</evidence>
<protein>
    <recommendedName>
        <fullName evidence="4">Phenyloxazoline synthase MbtB</fullName>
    </recommendedName>
    <alternativeName>
        <fullName evidence="10">Mycobactin synthetase protein B</fullName>
    </alternativeName>
</protein>
<dbReference type="InterPro" id="IPR000873">
    <property type="entry name" value="AMP-dep_synth/lig_dom"/>
</dbReference>
<dbReference type="PROSITE" id="PS50075">
    <property type="entry name" value="CARRIER"/>
    <property type="match status" value="1"/>
</dbReference>
<name>A0ABW5FKM3_9PSEU</name>
<dbReference type="Pfam" id="PF00668">
    <property type="entry name" value="Condensation"/>
    <property type="match status" value="2"/>
</dbReference>
<dbReference type="InterPro" id="IPR036736">
    <property type="entry name" value="ACP-like_sf"/>
</dbReference>
<proteinExistence type="inferred from homology"/>
<evidence type="ECO:0000256" key="1">
    <source>
        <dbReference type="ARBA" id="ARBA00001957"/>
    </source>
</evidence>
<evidence type="ECO:0000313" key="14">
    <source>
        <dbReference type="Proteomes" id="UP001597417"/>
    </source>
</evidence>
<dbReference type="InterPro" id="IPR025110">
    <property type="entry name" value="AMP-bd_C"/>
</dbReference>
<comment type="pathway">
    <text evidence="2">Siderophore biosynthesis; mycobactin biosynthesis.</text>
</comment>
<dbReference type="PROSITE" id="PS00012">
    <property type="entry name" value="PHOSPHOPANTETHEINE"/>
    <property type="match status" value="1"/>
</dbReference>
<evidence type="ECO:0000256" key="5">
    <source>
        <dbReference type="ARBA" id="ARBA00022450"/>
    </source>
</evidence>
<dbReference type="PANTHER" id="PTHR45527">
    <property type="entry name" value="NONRIBOSOMAL PEPTIDE SYNTHETASE"/>
    <property type="match status" value="1"/>
</dbReference>
<dbReference type="InterPro" id="IPR010060">
    <property type="entry name" value="NRPS_synth"/>
</dbReference>
<keyword evidence="6" id="KW-0597">Phosphoprotein</keyword>
<dbReference type="InterPro" id="IPR057737">
    <property type="entry name" value="Condensation_MtbB-like"/>
</dbReference>
<dbReference type="InterPro" id="IPR009081">
    <property type="entry name" value="PP-bd_ACP"/>
</dbReference>
<dbReference type="InterPro" id="IPR010071">
    <property type="entry name" value="AA_adenyl_dom"/>
</dbReference>
<evidence type="ECO:0000256" key="8">
    <source>
        <dbReference type="ARBA" id="ARBA00022737"/>
    </source>
</evidence>
<evidence type="ECO:0000256" key="11">
    <source>
        <dbReference type="SAM" id="MobiDB-lite"/>
    </source>
</evidence>
<keyword evidence="5" id="KW-0596">Phosphopantetheine</keyword>
<sequence length="1357" mass="146054">MRTQDLGDRVRLHLSIDLLIADASSIQLLLAEWIRLIIDPHTALPALGVTFRDVLLATAALRNRPAYQRCRRYWLDRIGTLPPAPRLPVRDLPAAHRPEFTRREHRFSPATWAGLRDRARASRVTPSMLLCAAYAEVLRVWSSRERFTLNVTVAQRPGGHPGVAGVIGDFTGTVLLECELTGSPDLATTAATIQRQLRADLAHAEFTGVLVQRELARTGTPDRARMPIVFTSLLTEPDGVAAFEDVVFATGYAISQTPQVLLDNQVLVRGEGLLVSWDAVDTAFAAGVLDDMFAAYTGLLHAIADDEHTLRLRVPVTAPRRQLDARAAVNDTAGPLPRELLHAGIDRWARHDPDAPAVLTADRTLTFGELDRRANQVAHWLRSTGAGPNSLVGVLMRKGWEQVVAVLGILRAGAAYLPIDADLPPLRVARVLDTAGAEPVVVQTGVTGFGARRALVVEAARANLPDGPVESPRTAVTDLAYVIFTSGSTGAPKGVMVSHRAAGNTLADINDRLGVGPGDRVLGLSALSFDLSVYDIFGVLGAGGAIVLPDADEVRNPAHWESLTVRHGVTLWNSVPALLEMLVEHRATAATPLPATLRAVLLSGDWIPLPLVRRLHAGAGPLIYGLGGATEAGIWSIWQPITAVDPEWRSVPYGTPLRNQAFRVLDSRFADKPDLVAGELFIGGSGLADGYWADPALTAAAFPAHPDTGERLYRTGDTGRYLTDGSIEFLGRLDTQVKIGGHRIELGDIEAALAEHDQVRAAVAVATGPDGGPRRLVGYVVPTTDAGLDLAELRDFLAARLPAYQVPPVIVALTALPLGPNGKVERAALPPPPPAEPAQPPAGDAERTLAEIWRSLLGTPHVGRDTDFFALGGDSLLSVRAVALAAEAGLHLSAAEFCRHPTVAGQAALARSAPPPTAPEEPAEGPVGLTPSQHWFFAQEVAEPDHWNGMWPVFALGRLLDTAVLARALDIVLARHEALRTRFHRARCGWRAEIVAARPSPAGLVEAVGLAHVADHDLEAEIGAHVARRNGGLDLANGPVVTLTSFDLGARRAPRLLVSAHWLVMDYYSSRVFYEELRVAYFALERGENPVLPPKTASLRACLARLAECVREPEAAGELPYWTELAGRRVSALPVDHRIGPNTQASAARVLVQLTGATADAVLARPPAARGVEIRDVLITALVRTIAGWTDVREVAIELEGHGREWAYGDLDVSRTVGRLSTLTPVLLRTGDLRAVRDQLAAVPHRGAGYGILRELHHDPEVRARLATVPAPEVGFNFWGEVSEYFTADSRPVIESFGHHRGESGLRPRVLDLTALTVAGELWLVWTYSTNLHTEATITALAGRFERELAELARDAR</sequence>
<gene>
    <name evidence="13" type="ORF">ACFSXZ_04000</name>
</gene>
<dbReference type="Pfam" id="PF00501">
    <property type="entry name" value="AMP-binding"/>
    <property type="match status" value="1"/>
</dbReference>
<comment type="cofactor">
    <cofactor evidence="1">
        <name>pantetheine 4'-phosphate</name>
        <dbReference type="ChEBI" id="CHEBI:47942"/>
    </cofactor>
</comment>
<feature type="region of interest" description="Disordered" evidence="11">
    <location>
        <begin position="908"/>
        <end position="929"/>
    </location>
</feature>
<dbReference type="SUPFAM" id="SSF52777">
    <property type="entry name" value="CoA-dependent acyltransferases"/>
    <property type="match status" value="3"/>
</dbReference>
<evidence type="ECO:0000259" key="12">
    <source>
        <dbReference type="PROSITE" id="PS50075"/>
    </source>
</evidence>
<evidence type="ECO:0000256" key="7">
    <source>
        <dbReference type="ARBA" id="ARBA00022598"/>
    </source>
</evidence>
<dbReference type="Gene3D" id="3.30.300.30">
    <property type="match status" value="1"/>
</dbReference>
<dbReference type="InterPro" id="IPR001242">
    <property type="entry name" value="Condensation_dom"/>
</dbReference>
<dbReference type="Gene3D" id="3.30.559.30">
    <property type="entry name" value="Nonribosomal peptide synthetase, condensation domain"/>
    <property type="match status" value="2"/>
</dbReference>
<dbReference type="InterPro" id="IPR020845">
    <property type="entry name" value="AMP-binding_CS"/>
</dbReference>
<dbReference type="SUPFAM" id="SSF56801">
    <property type="entry name" value="Acetyl-CoA synthetase-like"/>
    <property type="match status" value="1"/>
</dbReference>
<keyword evidence="8" id="KW-0677">Repeat</keyword>
<dbReference type="Proteomes" id="UP001597417">
    <property type="component" value="Unassembled WGS sequence"/>
</dbReference>
<dbReference type="Pfam" id="PF13193">
    <property type="entry name" value="AMP-binding_C"/>
    <property type="match status" value="1"/>
</dbReference>